<accession>A0A6I4UXC8</accession>
<dbReference type="GO" id="GO:0016620">
    <property type="term" value="F:oxidoreductase activity, acting on the aldehyde or oxo group of donors, NAD or NADP as acceptor"/>
    <property type="evidence" value="ECO:0007669"/>
    <property type="project" value="InterPro"/>
</dbReference>
<dbReference type="OrthoDB" id="9812625at2"/>
<dbReference type="Gene3D" id="3.40.309.10">
    <property type="entry name" value="Aldehyde Dehydrogenase, Chain A, domain 2"/>
    <property type="match status" value="1"/>
</dbReference>
<evidence type="ECO:0000256" key="1">
    <source>
        <dbReference type="ARBA" id="ARBA00023002"/>
    </source>
</evidence>
<evidence type="ECO:0000256" key="4">
    <source>
        <dbReference type="SAM" id="MobiDB-lite"/>
    </source>
</evidence>
<reference evidence="6 7" key="1">
    <citation type="submission" date="2019-12" db="EMBL/GenBank/DDBJ databases">
        <title>Genomic-based taxomic classification of the family Erythrobacteraceae.</title>
        <authorList>
            <person name="Xu L."/>
        </authorList>
    </citation>
    <scope>NUCLEOTIDE SEQUENCE [LARGE SCALE GENOMIC DNA]</scope>
    <source>
        <strain evidence="6 7">MCCC 1K02066</strain>
    </source>
</reference>
<dbReference type="PANTHER" id="PTHR11699">
    <property type="entry name" value="ALDEHYDE DEHYDROGENASE-RELATED"/>
    <property type="match status" value="1"/>
</dbReference>
<comment type="caution">
    <text evidence="6">The sequence shown here is derived from an EMBL/GenBank/DDBJ whole genome shotgun (WGS) entry which is preliminary data.</text>
</comment>
<dbReference type="Proteomes" id="UP000469159">
    <property type="component" value="Unassembled WGS sequence"/>
</dbReference>
<evidence type="ECO:0000259" key="5">
    <source>
        <dbReference type="Pfam" id="PF00171"/>
    </source>
</evidence>
<dbReference type="EMBL" id="WTYK01000004">
    <property type="protein sequence ID" value="MXP41635.1"/>
    <property type="molecule type" value="Genomic_DNA"/>
</dbReference>
<dbReference type="InterPro" id="IPR016160">
    <property type="entry name" value="Ald_DH_CS_CYS"/>
</dbReference>
<gene>
    <name evidence="6" type="ORF">GRI75_08265</name>
</gene>
<evidence type="ECO:0000313" key="7">
    <source>
        <dbReference type="Proteomes" id="UP000469159"/>
    </source>
</evidence>
<name>A0A6I4UXC8_9SPHN</name>
<dbReference type="InterPro" id="IPR016163">
    <property type="entry name" value="Ald_DH_C"/>
</dbReference>
<proteinExistence type="inferred from homology"/>
<dbReference type="Pfam" id="PF00171">
    <property type="entry name" value="Aldedh"/>
    <property type="match status" value="1"/>
</dbReference>
<evidence type="ECO:0000313" key="6">
    <source>
        <dbReference type="EMBL" id="MXP41635.1"/>
    </source>
</evidence>
<dbReference type="Gene3D" id="3.40.605.10">
    <property type="entry name" value="Aldehyde Dehydrogenase, Chain A, domain 1"/>
    <property type="match status" value="1"/>
</dbReference>
<dbReference type="AlphaFoldDB" id="A0A6I4UXC8"/>
<protein>
    <submittedName>
        <fullName evidence="6">Aldehyde dehydrogenase family protein</fullName>
    </submittedName>
</protein>
<dbReference type="PROSITE" id="PS00070">
    <property type="entry name" value="ALDEHYDE_DEHYDR_CYS"/>
    <property type="match status" value="1"/>
</dbReference>
<feature type="domain" description="Aldehyde dehydrogenase" evidence="5">
    <location>
        <begin position="52"/>
        <end position="531"/>
    </location>
</feature>
<sequence>MTSHEQQPLTSSGAQEKAAEAGQEGASFADKVETNRAEFGTVPLFIEGEERQTAETFQVFDPGRPEDVVGHAASATEADALDAVAAADRAFRDWALLAPEQRAELLIDALGALQDGLDERIELLVRENGKVRMEATIEMSVFENRCRLAAELAAEVSRVVHLSPERGLRLEPTVEGGIERARPTIPYVSEISRMPVGVVTIIVPFNWPLAILAASLPYALVAGNTVIVKPPPTTPIATTLTLAKLASKLPRGVLNVVSGSNEAVQPLIVDPRVRKVVFTGSTGAGKRIMEMCSGNLARVTLELGGNDPAILLEDVELNDAAFGRLVTAGFLTTGQVCMAAKRIYVHRSRFDELVEGMSAVLSTYRIGHGLDPQTTMGPLNSKAQRDYVQQLRREAEAAGHEVREFGKLSDEAAGGNGYYLKPSLVLAPDPALGVVDQEQFGPIMPILPFDDVEPLVESVNNHWSGLCSSVWSADVERAAEIGRRLRTGTTWINNANAVTQDDRAPFGGFRMSGVGRELGLDGILAFTEPHTLTFAAGDHH</sequence>
<dbReference type="RefSeq" id="WP_160746489.1">
    <property type="nucleotide sequence ID" value="NZ_WTYK01000004.1"/>
</dbReference>
<keyword evidence="7" id="KW-1185">Reference proteome</keyword>
<comment type="similarity">
    <text evidence="3">Belongs to the aldehyde dehydrogenase family.</text>
</comment>
<evidence type="ECO:0000256" key="3">
    <source>
        <dbReference type="RuleBase" id="RU003345"/>
    </source>
</evidence>
<dbReference type="PROSITE" id="PS00687">
    <property type="entry name" value="ALDEHYDE_DEHYDR_GLU"/>
    <property type="match status" value="1"/>
</dbReference>
<feature type="active site" evidence="2">
    <location>
        <position position="302"/>
    </location>
</feature>
<feature type="compositionally biased region" description="Polar residues" evidence="4">
    <location>
        <begin position="1"/>
        <end position="10"/>
    </location>
</feature>
<feature type="region of interest" description="Disordered" evidence="4">
    <location>
        <begin position="1"/>
        <end position="33"/>
    </location>
</feature>
<feature type="compositionally biased region" description="Low complexity" evidence="4">
    <location>
        <begin position="11"/>
        <end position="27"/>
    </location>
</feature>
<dbReference type="InterPro" id="IPR029510">
    <property type="entry name" value="Ald_DH_CS_GLU"/>
</dbReference>
<evidence type="ECO:0000256" key="2">
    <source>
        <dbReference type="PROSITE-ProRule" id="PRU10007"/>
    </source>
</evidence>
<dbReference type="SUPFAM" id="SSF53720">
    <property type="entry name" value="ALDH-like"/>
    <property type="match status" value="1"/>
</dbReference>
<dbReference type="InterPro" id="IPR015590">
    <property type="entry name" value="Aldehyde_DH_dom"/>
</dbReference>
<organism evidence="6 7">
    <name type="scientific">Croceibacterium soli</name>
    <dbReference type="NCBI Taxonomy" id="1739690"/>
    <lineage>
        <taxon>Bacteria</taxon>
        <taxon>Pseudomonadati</taxon>
        <taxon>Pseudomonadota</taxon>
        <taxon>Alphaproteobacteria</taxon>
        <taxon>Sphingomonadales</taxon>
        <taxon>Erythrobacteraceae</taxon>
        <taxon>Croceibacterium</taxon>
    </lineage>
</organism>
<dbReference type="InterPro" id="IPR016162">
    <property type="entry name" value="Ald_DH_N"/>
</dbReference>
<dbReference type="InterPro" id="IPR016161">
    <property type="entry name" value="Ald_DH/histidinol_DH"/>
</dbReference>
<keyword evidence="1 3" id="KW-0560">Oxidoreductase</keyword>